<evidence type="ECO:0000313" key="2">
    <source>
        <dbReference type="Proteomes" id="UP000020681"/>
    </source>
</evidence>
<organism evidence="1 2">
    <name type="scientific">Mycobacterium ulcerans str. Harvey</name>
    <dbReference type="NCBI Taxonomy" id="1299332"/>
    <lineage>
        <taxon>Bacteria</taxon>
        <taxon>Bacillati</taxon>
        <taxon>Actinomycetota</taxon>
        <taxon>Actinomycetes</taxon>
        <taxon>Mycobacteriales</taxon>
        <taxon>Mycobacteriaceae</taxon>
        <taxon>Mycobacterium</taxon>
        <taxon>Mycobacterium ulcerans group</taxon>
    </lineage>
</organism>
<dbReference type="Proteomes" id="UP000020681">
    <property type="component" value="Unassembled WGS sequence"/>
</dbReference>
<protein>
    <submittedName>
        <fullName evidence="1">Uncharacterized protein</fullName>
    </submittedName>
</protein>
<proteinExistence type="predicted"/>
<name>A0ABN0QNQ1_MYCUL</name>
<comment type="caution">
    <text evidence="1">The sequence shown here is derived from an EMBL/GenBank/DDBJ whole genome shotgun (WGS) entry which is preliminary data.</text>
</comment>
<dbReference type="EMBL" id="JAOL01000177">
    <property type="protein sequence ID" value="EUA86260.1"/>
    <property type="molecule type" value="Genomic_DNA"/>
</dbReference>
<gene>
    <name evidence="1" type="ORF">I551_7264</name>
</gene>
<sequence length="37" mass="4095">MLAWTGRPVAMGDSRVRRIVAVADAGGIGFLWFRFIT</sequence>
<evidence type="ECO:0000313" key="1">
    <source>
        <dbReference type="EMBL" id="EUA86260.1"/>
    </source>
</evidence>
<reference evidence="1 2" key="1">
    <citation type="submission" date="2014-01" db="EMBL/GenBank/DDBJ databases">
        <authorList>
            <person name="Dobos K."/>
            <person name="Lenaerts A."/>
            <person name="Ordway D."/>
            <person name="DeGroote M.A."/>
            <person name="Parker T."/>
            <person name="Sizemore C."/>
            <person name="Tallon L.J."/>
            <person name="Sadzewicz L.K."/>
            <person name="Sengamalay N."/>
            <person name="Fraser C.M."/>
            <person name="Hine E."/>
            <person name="Shefchek K.A."/>
            <person name="Das S.P."/>
            <person name="Tettelin H."/>
        </authorList>
    </citation>
    <scope>NUCLEOTIDE SEQUENCE [LARGE SCALE GENOMIC DNA]</scope>
    <source>
        <strain evidence="1 2">Harvey</strain>
    </source>
</reference>
<accession>A0ABN0QNQ1</accession>
<keyword evidence="2" id="KW-1185">Reference proteome</keyword>